<dbReference type="InterPro" id="IPR013976">
    <property type="entry name" value="HDOD"/>
</dbReference>
<dbReference type="CDD" id="cd00077">
    <property type="entry name" value="HDc"/>
    <property type="match status" value="1"/>
</dbReference>
<dbReference type="OrthoDB" id="9788446at2"/>
<reference evidence="3" key="1">
    <citation type="submission" date="2018-02" db="EMBL/GenBank/DDBJ databases">
        <authorList>
            <person name="Hausmann B."/>
        </authorList>
    </citation>
    <scope>NUCLEOTIDE SEQUENCE [LARGE SCALE GENOMIC DNA]</scope>
    <source>
        <strain evidence="3">Peat soil MAG SbF1</strain>
    </source>
</reference>
<feature type="domain" description="HDOD" evidence="1">
    <location>
        <begin position="15"/>
        <end position="211"/>
    </location>
</feature>
<dbReference type="InterPro" id="IPR006675">
    <property type="entry name" value="HDIG_dom"/>
</dbReference>
<evidence type="ECO:0000313" key="3">
    <source>
        <dbReference type="Proteomes" id="UP000238916"/>
    </source>
</evidence>
<dbReference type="Pfam" id="PF08668">
    <property type="entry name" value="HDOD"/>
    <property type="match status" value="1"/>
</dbReference>
<evidence type="ECO:0000259" key="1">
    <source>
        <dbReference type="PROSITE" id="PS51833"/>
    </source>
</evidence>
<organism evidence="2 3">
    <name type="scientific">Candidatus Desulfosporosinus infrequens</name>
    <dbReference type="NCBI Taxonomy" id="2043169"/>
    <lineage>
        <taxon>Bacteria</taxon>
        <taxon>Bacillati</taxon>
        <taxon>Bacillota</taxon>
        <taxon>Clostridia</taxon>
        <taxon>Eubacteriales</taxon>
        <taxon>Desulfitobacteriaceae</taxon>
        <taxon>Desulfosporosinus</taxon>
    </lineage>
</organism>
<dbReference type="Gene3D" id="1.10.3210.10">
    <property type="entry name" value="Hypothetical protein af1432"/>
    <property type="match status" value="1"/>
</dbReference>
<dbReference type="InterPro" id="IPR052340">
    <property type="entry name" value="RNase_Y/CdgJ"/>
</dbReference>
<protein>
    <recommendedName>
        <fullName evidence="1">HDOD domain-containing protein</fullName>
    </recommendedName>
</protein>
<dbReference type="InterPro" id="IPR003607">
    <property type="entry name" value="HD/PDEase_dom"/>
</dbReference>
<proteinExistence type="predicted"/>
<dbReference type="NCBIfam" id="TIGR00277">
    <property type="entry name" value="HDIG"/>
    <property type="match status" value="1"/>
</dbReference>
<dbReference type="Proteomes" id="UP000238916">
    <property type="component" value="Unassembled WGS sequence"/>
</dbReference>
<gene>
    <name evidence="2" type="ORF">SBF1_4110007</name>
</gene>
<dbReference type="SMART" id="SM00471">
    <property type="entry name" value="HDc"/>
    <property type="match status" value="1"/>
</dbReference>
<dbReference type="PANTHER" id="PTHR33525">
    <property type="match status" value="1"/>
</dbReference>
<dbReference type="PANTHER" id="PTHR33525:SF3">
    <property type="entry name" value="RIBONUCLEASE Y"/>
    <property type="match status" value="1"/>
</dbReference>
<sequence>MPIKLEHVLKRVQALPPLPTSALRVIALTKNPATTVKELETVIGHDLALTASMLRQANSAYYGFARRISTIQEAIVMLGFQVIQGLAMSSAIAPLLQGELEGYEIGQEGLWKHSMLTAMTAKRICQYCRIPYGDVAFTAGLLHDIGKLIISIYVKEVGSYLLKKVNEAKLSYVELEEKVIGYNHATVGGFLAKSWNLPDDLIAAISYHHSPSQAQIYEELASVVHVANGLASLLGIGGGVDSFLNPIQQVALDRLNLKEASLELLMAELGEFLVDPTLFSL</sequence>
<accession>A0A2U3L922</accession>
<dbReference type="SUPFAM" id="SSF109604">
    <property type="entry name" value="HD-domain/PDEase-like"/>
    <property type="match status" value="1"/>
</dbReference>
<evidence type="ECO:0000313" key="2">
    <source>
        <dbReference type="EMBL" id="SPF48402.1"/>
    </source>
</evidence>
<dbReference type="EMBL" id="OMOF01000348">
    <property type="protein sequence ID" value="SPF48402.1"/>
    <property type="molecule type" value="Genomic_DNA"/>
</dbReference>
<name>A0A2U3L922_9FIRM</name>
<dbReference type="PROSITE" id="PS51833">
    <property type="entry name" value="HDOD"/>
    <property type="match status" value="1"/>
</dbReference>
<dbReference type="AlphaFoldDB" id="A0A2U3L922"/>